<evidence type="ECO:0000256" key="1">
    <source>
        <dbReference type="SAM" id="MobiDB-lite"/>
    </source>
</evidence>
<gene>
    <name evidence="4" type="ORF">QWY29_02905</name>
</gene>
<evidence type="ECO:0000259" key="3">
    <source>
        <dbReference type="Pfam" id="PF13400"/>
    </source>
</evidence>
<feature type="region of interest" description="Disordered" evidence="1">
    <location>
        <begin position="134"/>
        <end position="155"/>
    </location>
</feature>
<feature type="transmembrane region" description="Helical" evidence="2">
    <location>
        <begin position="20"/>
        <end position="43"/>
    </location>
</feature>
<name>A0ABT8EQ66_9ACTN</name>
<feature type="domain" description="Putative Flp pilus-assembly TadG-like N-terminal" evidence="3">
    <location>
        <begin position="15"/>
        <end position="60"/>
    </location>
</feature>
<keyword evidence="2" id="KW-0812">Transmembrane</keyword>
<feature type="compositionally biased region" description="Low complexity" evidence="1">
    <location>
        <begin position="142"/>
        <end position="155"/>
    </location>
</feature>
<sequence length="155" mass="16163">MRSRTERTARRDERGQVTVLIVGFAVFLAMAVAVVVDATAAYLQRSGLSTLADGAALHGADLGATGADVYEGGVPEGRLEVTAAQASAAVRDYLTQVGAYRRYPGLRHTIAVDPGEDRVTVRLSAPLELPLTFPGTPDRPTVSASGSAVSGVDRP</sequence>
<evidence type="ECO:0000313" key="4">
    <source>
        <dbReference type="EMBL" id="MDN4160292.1"/>
    </source>
</evidence>
<proteinExistence type="predicted"/>
<evidence type="ECO:0000256" key="2">
    <source>
        <dbReference type="SAM" id="Phobius"/>
    </source>
</evidence>
<keyword evidence="5" id="KW-1185">Reference proteome</keyword>
<dbReference type="RefSeq" id="WP_300959156.1">
    <property type="nucleotide sequence ID" value="NZ_JAUHJR010000001.1"/>
</dbReference>
<dbReference type="InterPro" id="IPR028087">
    <property type="entry name" value="Tad_N"/>
</dbReference>
<dbReference type="Proteomes" id="UP001168537">
    <property type="component" value="Unassembled WGS sequence"/>
</dbReference>
<comment type="caution">
    <text evidence="4">The sequence shown here is derived from an EMBL/GenBank/DDBJ whole genome shotgun (WGS) entry which is preliminary data.</text>
</comment>
<dbReference type="Pfam" id="PF13400">
    <property type="entry name" value="Tad"/>
    <property type="match status" value="1"/>
</dbReference>
<reference evidence="4" key="1">
    <citation type="submission" date="2023-06" db="EMBL/GenBank/DDBJ databases">
        <title>Draft genome sequence of Nocardioides sp. SOB72.</title>
        <authorList>
            <person name="Zhang G."/>
        </authorList>
    </citation>
    <scope>NUCLEOTIDE SEQUENCE</scope>
    <source>
        <strain evidence="4">SOB72</strain>
    </source>
</reference>
<evidence type="ECO:0000313" key="5">
    <source>
        <dbReference type="Proteomes" id="UP001168537"/>
    </source>
</evidence>
<keyword evidence="2" id="KW-0472">Membrane</keyword>
<accession>A0ABT8EQ66</accession>
<organism evidence="4 5">
    <name type="scientific">Nocardioides abyssi</name>
    <dbReference type="NCBI Taxonomy" id="3058370"/>
    <lineage>
        <taxon>Bacteria</taxon>
        <taxon>Bacillati</taxon>
        <taxon>Actinomycetota</taxon>
        <taxon>Actinomycetes</taxon>
        <taxon>Propionibacteriales</taxon>
        <taxon>Nocardioidaceae</taxon>
        <taxon>Nocardioides</taxon>
    </lineage>
</organism>
<protein>
    <submittedName>
        <fullName evidence="4">Pilus assembly protein TadG-related protein</fullName>
    </submittedName>
</protein>
<keyword evidence="2" id="KW-1133">Transmembrane helix</keyword>
<dbReference type="EMBL" id="JAUHJR010000001">
    <property type="protein sequence ID" value="MDN4160292.1"/>
    <property type="molecule type" value="Genomic_DNA"/>
</dbReference>